<dbReference type="UniPathway" id="UPA00094"/>
<dbReference type="PROSITE" id="PS50968">
    <property type="entry name" value="BIOTINYL_LIPOYL"/>
    <property type="match status" value="1"/>
</dbReference>
<evidence type="ECO:0000313" key="13">
    <source>
        <dbReference type="Proteomes" id="UP000216020"/>
    </source>
</evidence>
<protein>
    <recommendedName>
        <fullName evidence="3 9">Biotin carboxyl carrier protein of acetyl-CoA carboxylase</fullName>
    </recommendedName>
</protein>
<feature type="region of interest" description="Disordered" evidence="10">
    <location>
        <begin position="39"/>
        <end position="77"/>
    </location>
</feature>
<dbReference type="InterPro" id="IPR001249">
    <property type="entry name" value="AcCoA_biotinCC"/>
</dbReference>
<comment type="pathway">
    <text evidence="2 9">Lipid metabolism; fatty acid biosynthesis.</text>
</comment>
<comment type="caution">
    <text evidence="12">The sequence shown here is derived from an EMBL/GenBank/DDBJ whole genome shotgun (WGS) entry which is preliminary data.</text>
</comment>
<keyword evidence="5 9" id="KW-0276">Fatty acid metabolism</keyword>
<dbReference type="PROSITE" id="PS00188">
    <property type="entry name" value="BIOTIN"/>
    <property type="match status" value="1"/>
</dbReference>
<dbReference type="GO" id="GO:0003989">
    <property type="term" value="F:acetyl-CoA carboxylase activity"/>
    <property type="evidence" value="ECO:0007669"/>
    <property type="project" value="InterPro"/>
</dbReference>
<dbReference type="SUPFAM" id="SSF51230">
    <property type="entry name" value="Single hybrid motif"/>
    <property type="match status" value="1"/>
</dbReference>
<evidence type="ECO:0000256" key="2">
    <source>
        <dbReference type="ARBA" id="ARBA00005194"/>
    </source>
</evidence>
<dbReference type="GO" id="GO:0006633">
    <property type="term" value="P:fatty acid biosynthetic process"/>
    <property type="evidence" value="ECO:0007669"/>
    <property type="project" value="UniProtKB-UniPathway"/>
</dbReference>
<name>A0A261SKC0_9BORD</name>
<dbReference type="PANTHER" id="PTHR45266:SF3">
    <property type="entry name" value="OXALOACETATE DECARBOXYLASE ALPHA CHAIN"/>
    <property type="match status" value="1"/>
</dbReference>
<evidence type="ECO:0000256" key="9">
    <source>
        <dbReference type="RuleBase" id="RU364072"/>
    </source>
</evidence>
<evidence type="ECO:0000313" key="12">
    <source>
        <dbReference type="EMBL" id="OZI37878.1"/>
    </source>
</evidence>
<evidence type="ECO:0000256" key="5">
    <source>
        <dbReference type="ARBA" id="ARBA00022832"/>
    </source>
</evidence>
<proteinExistence type="predicted"/>
<dbReference type="InterPro" id="IPR001882">
    <property type="entry name" value="Biotin_BS"/>
</dbReference>
<evidence type="ECO:0000256" key="6">
    <source>
        <dbReference type="ARBA" id="ARBA00023098"/>
    </source>
</evidence>
<dbReference type="CDD" id="cd06850">
    <property type="entry name" value="biotinyl_domain"/>
    <property type="match status" value="1"/>
</dbReference>
<dbReference type="InterPro" id="IPR011053">
    <property type="entry name" value="Single_hybrid_motif"/>
</dbReference>
<keyword evidence="13" id="KW-1185">Reference proteome</keyword>
<organism evidence="12 13">
    <name type="scientific">Bordetella genomosp. 10</name>
    <dbReference type="NCBI Taxonomy" id="1416804"/>
    <lineage>
        <taxon>Bacteria</taxon>
        <taxon>Pseudomonadati</taxon>
        <taxon>Pseudomonadota</taxon>
        <taxon>Betaproteobacteria</taxon>
        <taxon>Burkholderiales</taxon>
        <taxon>Alcaligenaceae</taxon>
        <taxon>Bordetella</taxon>
    </lineage>
</organism>
<dbReference type="PRINTS" id="PR01071">
    <property type="entry name" value="ACOABIOTINCC"/>
</dbReference>
<dbReference type="PANTHER" id="PTHR45266">
    <property type="entry name" value="OXALOACETATE DECARBOXYLASE ALPHA CHAIN"/>
    <property type="match status" value="1"/>
</dbReference>
<dbReference type="InterPro" id="IPR000089">
    <property type="entry name" value="Biotin_lipoyl"/>
</dbReference>
<dbReference type="Gene3D" id="2.40.50.100">
    <property type="match status" value="1"/>
</dbReference>
<keyword evidence="7 9" id="KW-0275">Fatty acid biosynthesis</keyword>
<evidence type="ECO:0000256" key="10">
    <source>
        <dbReference type="SAM" id="MobiDB-lite"/>
    </source>
</evidence>
<evidence type="ECO:0000256" key="4">
    <source>
        <dbReference type="ARBA" id="ARBA00022516"/>
    </source>
</evidence>
<feature type="compositionally biased region" description="Basic and acidic residues" evidence="10">
    <location>
        <begin position="58"/>
        <end position="68"/>
    </location>
</feature>
<accession>A0A261SKC0</accession>
<evidence type="ECO:0000256" key="8">
    <source>
        <dbReference type="ARBA" id="ARBA00023267"/>
    </source>
</evidence>
<evidence type="ECO:0000256" key="3">
    <source>
        <dbReference type="ARBA" id="ARBA00017562"/>
    </source>
</evidence>
<dbReference type="InterPro" id="IPR050709">
    <property type="entry name" value="Biotin_Carboxyl_Carrier/Decarb"/>
</dbReference>
<sequence length="157" mass="16651">MGLDRLKSVIALVADSTIVELKYSEGDTHISLVRRAEGVVPSPLPTPSPAAEAAGDGAPREPTPRKAEQAPPPAASDGDFVVVAPMASIFHRSPSPTAPPFVDVGDGCEPGTKLCILEAMKVFTMLDSECAGTIAEFYVNDGDEVQIDQPLIRIRRR</sequence>
<dbReference type="OrthoDB" id="9811735at2"/>
<evidence type="ECO:0000259" key="11">
    <source>
        <dbReference type="PROSITE" id="PS50968"/>
    </source>
</evidence>
<evidence type="ECO:0000256" key="7">
    <source>
        <dbReference type="ARBA" id="ARBA00023160"/>
    </source>
</evidence>
<dbReference type="RefSeq" id="WP_094851978.1">
    <property type="nucleotide sequence ID" value="NZ_NEVM01000001.1"/>
</dbReference>
<dbReference type="Pfam" id="PF00364">
    <property type="entry name" value="Biotin_lipoyl"/>
    <property type="match status" value="1"/>
</dbReference>
<gene>
    <name evidence="12" type="ORF">CAL29_05790</name>
</gene>
<reference evidence="13" key="1">
    <citation type="submission" date="2017-05" db="EMBL/GenBank/DDBJ databases">
        <title>Complete and WGS of Bordetella genogroups.</title>
        <authorList>
            <person name="Spilker T."/>
            <person name="Lipuma J."/>
        </authorList>
    </citation>
    <scope>NUCLEOTIDE SEQUENCE [LARGE SCALE GENOMIC DNA]</scope>
    <source>
        <strain evidence="13">AU16122</strain>
    </source>
</reference>
<evidence type="ECO:0000256" key="1">
    <source>
        <dbReference type="ARBA" id="ARBA00003761"/>
    </source>
</evidence>
<dbReference type="GO" id="GO:0009317">
    <property type="term" value="C:acetyl-CoA carboxylase complex"/>
    <property type="evidence" value="ECO:0007669"/>
    <property type="project" value="InterPro"/>
</dbReference>
<keyword evidence="4 9" id="KW-0444">Lipid biosynthesis</keyword>
<dbReference type="EMBL" id="NEVM01000001">
    <property type="protein sequence ID" value="OZI37878.1"/>
    <property type="molecule type" value="Genomic_DNA"/>
</dbReference>
<dbReference type="Proteomes" id="UP000216020">
    <property type="component" value="Unassembled WGS sequence"/>
</dbReference>
<keyword evidence="8 9" id="KW-0092">Biotin</keyword>
<comment type="function">
    <text evidence="1 9">This protein is a component of the acetyl coenzyme A carboxylase complex; first, biotin carboxylase catalyzes the carboxylation of the carrier protein and then the transcarboxylase transfers the carboxyl group to form malonyl-CoA.</text>
</comment>
<keyword evidence="6 9" id="KW-0443">Lipid metabolism</keyword>
<dbReference type="AlphaFoldDB" id="A0A261SKC0"/>
<feature type="domain" description="Lipoyl-binding" evidence="11">
    <location>
        <begin position="79"/>
        <end position="155"/>
    </location>
</feature>